<dbReference type="Gene3D" id="3.30.710.10">
    <property type="entry name" value="Potassium Channel Kv1.1, Chain A"/>
    <property type="match status" value="1"/>
</dbReference>
<evidence type="ECO:0000313" key="1">
    <source>
        <dbReference type="Proteomes" id="UP000492821"/>
    </source>
</evidence>
<protein>
    <submittedName>
        <fullName evidence="2">ATP-synt_ab domain-containing protein</fullName>
    </submittedName>
</protein>
<dbReference type="Proteomes" id="UP000492821">
    <property type="component" value="Unassembled WGS sequence"/>
</dbReference>
<sequence>MADASYPESFNLHTIDGMIIATPGQLLSESVYLKKAYEAIINENSIEIHVPAPSSTIRNIIKVFQYFTTDEEREDVKQGIEPGLPESHEAVTFVKGLSDQDLVAFVGVADFLQSKLVINVAMICIMKDTTNRITDDMRRTYSIRPR</sequence>
<reference evidence="2" key="2">
    <citation type="submission" date="2020-10" db="UniProtKB">
        <authorList>
            <consortium name="WormBaseParasite"/>
        </authorList>
    </citation>
    <scope>IDENTIFICATION</scope>
</reference>
<reference evidence="1" key="1">
    <citation type="journal article" date="2013" name="Genetics">
        <title>The draft genome and transcriptome of Panagrellus redivivus are shaped by the harsh demands of a free-living lifestyle.</title>
        <authorList>
            <person name="Srinivasan J."/>
            <person name="Dillman A.R."/>
            <person name="Macchietto M.G."/>
            <person name="Heikkinen L."/>
            <person name="Lakso M."/>
            <person name="Fracchia K.M."/>
            <person name="Antoshechkin I."/>
            <person name="Mortazavi A."/>
            <person name="Wong G."/>
            <person name="Sternberg P.W."/>
        </authorList>
    </citation>
    <scope>NUCLEOTIDE SEQUENCE [LARGE SCALE GENOMIC DNA]</scope>
    <source>
        <strain evidence="1">MT8872</strain>
    </source>
</reference>
<dbReference type="WBParaSite" id="Pan_g4023.t1">
    <property type="protein sequence ID" value="Pan_g4023.t1"/>
    <property type="gene ID" value="Pan_g4023"/>
</dbReference>
<name>A0A7E4VXI7_PANRE</name>
<proteinExistence type="predicted"/>
<accession>A0A7E4VXI7</accession>
<dbReference type="InterPro" id="IPR011333">
    <property type="entry name" value="SKP1/BTB/POZ_sf"/>
</dbReference>
<dbReference type="AlphaFoldDB" id="A0A7E4VXI7"/>
<organism evidence="1 2">
    <name type="scientific">Panagrellus redivivus</name>
    <name type="common">Microworm</name>
    <dbReference type="NCBI Taxonomy" id="6233"/>
    <lineage>
        <taxon>Eukaryota</taxon>
        <taxon>Metazoa</taxon>
        <taxon>Ecdysozoa</taxon>
        <taxon>Nematoda</taxon>
        <taxon>Chromadorea</taxon>
        <taxon>Rhabditida</taxon>
        <taxon>Tylenchina</taxon>
        <taxon>Panagrolaimomorpha</taxon>
        <taxon>Panagrolaimoidea</taxon>
        <taxon>Panagrolaimidae</taxon>
        <taxon>Panagrellus</taxon>
    </lineage>
</organism>
<evidence type="ECO:0000313" key="2">
    <source>
        <dbReference type="WBParaSite" id="Pan_g4023.t1"/>
    </source>
</evidence>
<keyword evidence="1" id="KW-1185">Reference proteome</keyword>